<proteinExistence type="inferred from homology"/>
<dbReference type="GO" id="GO:0050832">
    <property type="term" value="P:defense response to fungus"/>
    <property type="evidence" value="ECO:0007669"/>
    <property type="project" value="UniProtKB-KW"/>
</dbReference>
<keyword evidence="6" id="KW-0430">Lectin</keyword>
<comment type="subcellular location">
    <subcellularLocation>
        <location evidence="13">Cell junction</location>
        <location evidence="13">Plasmodesma</location>
    </subcellularLocation>
    <subcellularLocation>
        <location evidence="1">Cell membrane</location>
        <topology evidence="1">Single-pass type I membrane protein</topology>
    </subcellularLocation>
</comment>
<keyword evidence="7" id="KW-0677">Repeat</keyword>
<dbReference type="Pfam" id="PF01657">
    <property type="entry name" value="Stress-antifung"/>
    <property type="match status" value="1"/>
</dbReference>
<keyword evidence="5 15" id="KW-0732">Signal</keyword>
<dbReference type="GO" id="GO:0042742">
    <property type="term" value="P:defense response to bacterium"/>
    <property type="evidence" value="ECO:0007669"/>
    <property type="project" value="UniProtKB-KW"/>
</dbReference>
<evidence type="ECO:0000313" key="17">
    <source>
        <dbReference type="EMBL" id="CAL1408723.1"/>
    </source>
</evidence>
<evidence type="ECO:0000256" key="9">
    <source>
        <dbReference type="ARBA" id="ARBA00022949"/>
    </source>
</evidence>
<sequence length="150" mass="17432">MEKNRNSLMLCFSAMLLWFLSAVAAGGGYLYTSCSPDKYFKGDNELRTGITVVLQNLVQYSSSDPGGTEINWEFQYPADDPHVYGVAFCGRPEPEECRWCLRRARKMLLHACYHSAGAEFRSDLCYMRFEFYNFHKRTNKIFAMKERGFR</sequence>
<dbReference type="PANTHER" id="PTHR32080">
    <property type="entry name" value="ANTIFUNGAL PROTEIN GINKBILOBIN-2-LIKE"/>
    <property type="match status" value="1"/>
</dbReference>
<evidence type="ECO:0000256" key="13">
    <source>
        <dbReference type="ARBA" id="ARBA00024184"/>
    </source>
</evidence>
<evidence type="ECO:0000256" key="10">
    <source>
        <dbReference type="ARBA" id="ARBA00023022"/>
    </source>
</evidence>
<feature type="signal peptide" evidence="15">
    <location>
        <begin position="1"/>
        <end position="25"/>
    </location>
</feature>
<accession>A0AAV2GDE1</accession>
<dbReference type="AlphaFoldDB" id="A0AAV2GDE1"/>
<evidence type="ECO:0000256" key="2">
    <source>
        <dbReference type="ARBA" id="ARBA00022529"/>
    </source>
</evidence>
<dbReference type="GO" id="GO:0031640">
    <property type="term" value="P:killing of cells of another organism"/>
    <property type="evidence" value="ECO:0007669"/>
    <property type="project" value="UniProtKB-KW"/>
</dbReference>
<feature type="chain" id="PRO_5043348610" description="Gnk2-homologous domain-containing protein" evidence="15">
    <location>
        <begin position="26"/>
        <end position="150"/>
    </location>
</feature>
<evidence type="ECO:0000256" key="1">
    <source>
        <dbReference type="ARBA" id="ARBA00004251"/>
    </source>
</evidence>
<evidence type="ECO:0000256" key="4">
    <source>
        <dbReference type="ARBA" id="ARBA00022581"/>
    </source>
</evidence>
<evidence type="ECO:0000256" key="6">
    <source>
        <dbReference type="ARBA" id="ARBA00022734"/>
    </source>
</evidence>
<evidence type="ECO:0000256" key="5">
    <source>
        <dbReference type="ARBA" id="ARBA00022729"/>
    </source>
</evidence>
<organism evidence="17 18">
    <name type="scientific">Linum trigynum</name>
    <dbReference type="NCBI Taxonomy" id="586398"/>
    <lineage>
        <taxon>Eukaryota</taxon>
        <taxon>Viridiplantae</taxon>
        <taxon>Streptophyta</taxon>
        <taxon>Embryophyta</taxon>
        <taxon>Tracheophyta</taxon>
        <taxon>Spermatophyta</taxon>
        <taxon>Magnoliopsida</taxon>
        <taxon>eudicotyledons</taxon>
        <taxon>Gunneridae</taxon>
        <taxon>Pentapetalae</taxon>
        <taxon>rosids</taxon>
        <taxon>fabids</taxon>
        <taxon>Malpighiales</taxon>
        <taxon>Linaceae</taxon>
        <taxon>Linum</taxon>
    </lineage>
</organism>
<evidence type="ECO:0000259" key="16">
    <source>
        <dbReference type="PROSITE" id="PS51473"/>
    </source>
</evidence>
<keyword evidence="8" id="KW-0611">Plant defense</keyword>
<reference evidence="17 18" key="1">
    <citation type="submission" date="2024-04" db="EMBL/GenBank/DDBJ databases">
        <authorList>
            <person name="Fracassetti M."/>
        </authorList>
    </citation>
    <scope>NUCLEOTIDE SEQUENCE [LARGE SCALE GENOMIC DNA]</scope>
</reference>
<dbReference type="InterPro" id="IPR002902">
    <property type="entry name" value="GNK2"/>
</dbReference>
<dbReference type="EMBL" id="OZ034821">
    <property type="protein sequence ID" value="CAL1408723.1"/>
    <property type="molecule type" value="Genomic_DNA"/>
</dbReference>
<dbReference type="PANTHER" id="PTHR32080:SF54">
    <property type="entry name" value="GNK2-HOMOLOGOUS DOMAIN-CONTAINING PROTEIN"/>
    <property type="match status" value="1"/>
</dbReference>
<keyword evidence="9" id="KW-0965">Cell junction</keyword>
<feature type="domain" description="Gnk2-homologous" evidence="16">
    <location>
        <begin position="27"/>
        <end position="134"/>
    </location>
</feature>
<keyword evidence="12" id="KW-1015">Disulfide bond</keyword>
<gene>
    <name evidence="17" type="ORF">LTRI10_LOCUS48294</name>
</gene>
<comment type="similarity">
    <text evidence="14">Belongs to the cysteine-rich repeat secretory protein family. Plasmodesmata-located proteins (PDLD) subfamily.</text>
</comment>
<evidence type="ECO:0000256" key="7">
    <source>
        <dbReference type="ARBA" id="ARBA00022737"/>
    </source>
</evidence>
<keyword evidence="3" id="KW-0295">Fungicide</keyword>
<evidence type="ECO:0000313" key="18">
    <source>
        <dbReference type="Proteomes" id="UP001497516"/>
    </source>
</evidence>
<evidence type="ECO:0000256" key="12">
    <source>
        <dbReference type="ARBA" id="ARBA00023157"/>
    </source>
</evidence>
<dbReference type="CDD" id="cd23509">
    <property type="entry name" value="Gnk2-like"/>
    <property type="match status" value="1"/>
</dbReference>
<evidence type="ECO:0000256" key="14">
    <source>
        <dbReference type="ARBA" id="ARBA00038393"/>
    </source>
</evidence>
<dbReference type="PROSITE" id="PS51473">
    <property type="entry name" value="GNK2"/>
    <property type="match status" value="1"/>
</dbReference>
<dbReference type="Gene3D" id="3.30.430.20">
    <property type="entry name" value="Gnk2 domain, C-X8-C-X2-C motif"/>
    <property type="match status" value="1"/>
</dbReference>
<keyword evidence="2" id="KW-0929">Antimicrobial</keyword>
<name>A0AAV2GDE1_9ROSI</name>
<dbReference type="GO" id="GO:0009506">
    <property type="term" value="C:plasmodesma"/>
    <property type="evidence" value="ECO:0007669"/>
    <property type="project" value="UniProtKB-SubCell"/>
</dbReference>
<keyword evidence="10" id="KW-0044">Antibiotic</keyword>
<evidence type="ECO:0000256" key="11">
    <source>
        <dbReference type="ARBA" id="ARBA00023035"/>
    </source>
</evidence>
<dbReference type="InterPro" id="IPR051378">
    <property type="entry name" value="Cell2Cell_Antifungal"/>
</dbReference>
<dbReference type="GO" id="GO:0005886">
    <property type="term" value="C:plasma membrane"/>
    <property type="evidence" value="ECO:0007669"/>
    <property type="project" value="UniProtKB-SubCell"/>
</dbReference>
<dbReference type="GO" id="GO:0005537">
    <property type="term" value="F:D-mannose binding"/>
    <property type="evidence" value="ECO:0007669"/>
    <property type="project" value="UniProtKB-KW"/>
</dbReference>
<evidence type="ECO:0000256" key="15">
    <source>
        <dbReference type="SAM" id="SignalP"/>
    </source>
</evidence>
<keyword evidence="4" id="KW-0945">Host-virus interaction</keyword>
<evidence type="ECO:0000256" key="3">
    <source>
        <dbReference type="ARBA" id="ARBA00022577"/>
    </source>
</evidence>
<protein>
    <recommendedName>
        <fullName evidence="16">Gnk2-homologous domain-containing protein</fullName>
    </recommendedName>
</protein>
<keyword evidence="18" id="KW-1185">Reference proteome</keyword>
<evidence type="ECO:0000256" key="8">
    <source>
        <dbReference type="ARBA" id="ARBA00022821"/>
    </source>
</evidence>
<dbReference type="Proteomes" id="UP001497516">
    <property type="component" value="Chromosome 8"/>
</dbReference>
<keyword evidence="11" id="KW-0465">Mannose-binding</keyword>
<dbReference type="InterPro" id="IPR038408">
    <property type="entry name" value="GNK2_sf"/>
</dbReference>